<sequence>MTSWQIVVKGNSACFSSDDQQGFIHGLELEKL</sequence>
<name>B9XQA0_PEDPL</name>
<evidence type="ECO:0000313" key="1">
    <source>
        <dbReference type="EMBL" id="EEF58018.1"/>
    </source>
</evidence>
<proteinExistence type="predicted"/>
<dbReference type="EMBL" id="ABOX02000052">
    <property type="protein sequence ID" value="EEF58018.1"/>
    <property type="molecule type" value="Genomic_DNA"/>
</dbReference>
<evidence type="ECO:0000313" key="2">
    <source>
        <dbReference type="Proteomes" id="UP000003688"/>
    </source>
</evidence>
<keyword evidence="2" id="KW-1185">Reference proteome</keyword>
<organism evidence="1 2">
    <name type="scientific">Pedosphaera parvula (strain Ellin514)</name>
    <dbReference type="NCBI Taxonomy" id="320771"/>
    <lineage>
        <taxon>Bacteria</taxon>
        <taxon>Pseudomonadati</taxon>
        <taxon>Verrucomicrobiota</taxon>
        <taxon>Pedosphaerae</taxon>
        <taxon>Pedosphaerales</taxon>
        <taxon>Pedosphaeraceae</taxon>
        <taxon>Pedosphaera</taxon>
    </lineage>
</organism>
<reference evidence="1 2" key="1">
    <citation type="journal article" date="2011" name="J. Bacteriol.">
        <title>Genome sequence of 'Pedosphaera parvula' Ellin514, an aerobic Verrucomicrobial isolate from pasture soil.</title>
        <authorList>
            <person name="Kant R."/>
            <person name="van Passel M.W."/>
            <person name="Sangwan P."/>
            <person name="Palva A."/>
            <person name="Lucas S."/>
            <person name="Copeland A."/>
            <person name="Lapidus A."/>
            <person name="Glavina Del Rio T."/>
            <person name="Dalin E."/>
            <person name="Tice H."/>
            <person name="Bruce D."/>
            <person name="Goodwin L."/>
            <person name="Pitluck S."/>
            <person name="Chertkov O."/>
            <person name="Larimer F.W."/>
            <person name="Land M.L."/>
            <person name="Hauser L."/>
            <person name="Brettin T.S."/>
            <person name="Detter J.C."/>
            <person name="Han S."/>
            <person name="de Vos W.M."/>
            <person name="Janssen P.H."/>
            <person name="Smidt H."/>
        </authorList>
    </citation>
    <scope>NUCLEOTIDE SEQUENCE [LARGE SCALE GENOMIC DNA]</scope>
    <source>
        <strain evidence="1 2">Ellin514</strain>
    </source>
</reference>
<gene>
    <name evidence="1" type="ORF">Cflav_PD0983</name>
</gene>
<dbReference type="Proteomes" id="UP000003688">
    <property type="component" value="Unassembled WGS sequence"/>
</dbReference>
<protein>
    <submittedName>
        <fullName evidence="1">Uncharacterized protein</fullName>
    </submittedName>
</protein>
<accession>B9XQA0</accession>
<comment type="caution">
    <text evidence="1">The sequence shown here is derived from an EMBL/GenBank/DDBJ whole genome shotgun (WGS) entry which is preliminary data.</text>
</comment>
<dbReference type="AlphaFoldDB" id="B9XQA0"/>